<keyword evidence="3" id="KW-1185">Reference proteome</keyword>
<dbReference type="InterPro" id="IPR035959">
    <property type="entry name" value="RutC-like_sf"/>
</dbReference>
<evidence type="ECO:0000256" key="1">
    <source>
        <dbReference type="SAM" id="SignalP"/>
    </source>
</evidence>
<reference evidence="2 3" key="1">
    <citation type="submission" date="2019-03" db="EMBL/GenBank/DDBJ databases">
        <title>Genomic Encyclopedia of Type Strains, Phase IV (KMG-IV): sequencing the most valuable type-strain genomes for metagenomic binning, comparative biology and taxonomic classification.</title>
        <authorList>
            <person name="Goeker M."/>
        </authorList>
    </citation>
    <scope>NUCLEOTIDE SEQUENCE [LARGE SCALE GENOMIC DNA]</scope>
    <source>
        <strain evidence="2 3">DSM 2132</strain>
    </source>
</reference>
<evidence type="ECO:0000313" key="3">
    <source>
        <dbReference type="Proteomes" id="UP000295399"/>
    </source>
</evidence>
<keyword evidence="1" id="KW-0732">Signal</keyword>
<protein>
    <submittedName>
        <fullName evidence="2">Uncharacterized protein</fullName>
    </submittedName>
</protein>
<feature type="chain" id="PRO_5020504260" evidence="1">
    <location>
        <begin position="27"/>
        <end position="348"/>
    </location>
</feature>
<accession>A0A4R2PAJ5</accession>
<dbReference type="OrthoDB" id="9898834at2"/>
<dbReference type="Gene3D" id="3.30.1330.40">
    <property type="entry name" value="RutC-like"/>
    <property type="match status" value="1"/>
</dbReference>
<dbReference type="SUPFAM" id="SSF55298">
    <property type="entry name" value="YjgF-like"/>
    <property type="match status" value="1"/>
</dbReference>
<gene>
    <name evidence="2" type="ORF">EV659_11240</name>
</gene>
<dbReference type="EMBL" id="SLXO01000012">
    <property type="protein sequence ID" value="TCP31111.1"/>
    <property type="molecule type" value="Genomic_DNA"/>
</dbReference>
<dbReference type="AlphaFoldDB" id="A0A4R2PAJ5"/>
<sequence>MLRPLQGLVGVAATLSLMGMPGTAAAADSQADAGPMISYHNPETLPRWDFSYGATFESWLEPITLKRIYPTDRSTSMKAQARSAFKQLAATLEEMGAEDLYVVGIDLVFAGKGLTSEESLDALADLSDVRRAFFQPRVNYGPKAQGFSDYPVSSVLGVDTLGRDGVMMAMDVTLANVHEQTYAEMLTPQKRMARIRGASAERRMMIGNVTAMQQNFMIKGYGDLSAEVTAALENFAAVVKDAGGSMADIDSLTVHYVPEGLRVLAGAGEPRQVASRRANLGADRAKLALARDAGSEKVISRAIADFMTREIGSAFDADAVTMKMEPVRVACGVQELGVSLEGTGIIAN</sequence>
<dbReference type="InParanoid" id="A0A4R2PAJ5"/>
<comment type="caution">
    <text evidence="2">The sequence shown here is derived from an EMBL/GenBank/DDBJ whole genome shotgun (WGS) entry which is preliminary data.</text>
</comment>
<feature type="signal peptide" evidence="1">
    <location>
        <begin position="1"/>
        <end position="26"/>
    </location>
</feature>
<name>A0A4R2PAJ5_RHOSA</name>
<evidence type="ECO:0000313" key="2">
    <source>
        <dbReference type="EMBL" id="TCP31111.1"/>
    </source>
</evidence>
<dbReference type="Proteomes" id="UP000295399">
    <property type="component" value="Unassembled WGS sequence"/>
</dbReference>
<dbReference type="RefSeq" id="WP_132709367.1">
    <property type="nucleotide sequence ID" value="NZ_JACIGF010000012.1"/>
</dbReference>
<organism evidence="2 3">
    <name type="scientific">Rhodothalassium salexigens DSM 2132</name>
    <dbReference type="NCBI Taxonomy" id="1188247"/>
    <lineage>
        <taxon>Bacteria</taxon>
        <taxon>Pseudomonadati</taxon>
        <taxon>Pseudomonadota</taxon>
        <taxon>Alphaproteobacteria</taxon>
        <taxon>Rhodothalassiales</taxon>
        <taxon>Rhodothalassiaceae</taxon>
        <taxon>Rhodothalassium</taxon>
    </lineage>
</organism>
<proteinExistence type="predicted"/>